<reference evidence="4" key="1">
    <citation type="submission" date="2017-06" db="EMBL/GenBank/DDBJ databases">
        <authorList>
            <person name="Varghese N."/>
            <person name="Submissions S."/>
        </authorList>
    </citation>
    <scope>NUCLEOTIDE SEQUENCE [LARGE SCALE GENOMIC DNA]</scope>
    <source>
        <strain evidence="4">NKM1</strain>
    </source>
</reference>
<evidence type="ECO:0000256" key="1">
    <source>
        <dbReference type="ARBA" id="ARBA00008791"/>
    </source>
</evidence>
<evidence type="ECO:0000259" key="2">
    <source>
        <dbReference type="Pfam" id="PF00582"/>
    </source>
</evidence>
<dbReference type="AlphaFoldDB" id="A0A239E971"/>
<keyword evidence="4" id="KW-1185">Reference proteome</keyword>
<organism evidence="3 4">
    <name type="scientific">Pontibacter ummariensis</name>
    <dbReference type="NCBI Taxonomy" id="1610492"/>
    <lineage>
        <taxon>Bacteria</taxon>
        <taxon>Pseudomonadati</taxon>
        <taxon>Bacteroidota</taxon>
        <taxon>Cytophagia</taxon>
        <taxon>Cytophagales</taxon>
        <taxon>Hymenobacteraceae</taxon>
        <taxon>Pontibacter</taxon>
    </lineage>
</organism>
<dbReference type="OrthoDB" id="1522603at2"/>
<dbReference type="SUPFAM" id="SSF52402">
    <property type="entry name" value="Adenine nucleotide alpha hydrolases-like"/>
    <property type="match status" value="2"/>
</dbReference>
<evidence type="ECO:0000313" key="3">
    <source>
        <dbReference type="EMBL" id="SNS41029.1"/>
    </source>
</evidence>
<dbReference type="InterPro" id="IPR014729">
    <property type="entry name" value="Rossmann-like_a/b/a_fold"/>
</dbReference>
<dbReference type="Pfam" id="PF00582">
    <property type="entry name" value="Usp"/>
    <property type="match status" value="2"/>
</dbReference>
<dbReference type="PRINTS" id="PR01438">
    <property type="entry name" value="UNVRSLSTRESS"/>
</dbReference>
<gene>
    <name evidence="3" type="ORF">SAMN06296052_10654</name>
</gene>
<dbReference type="Gene3D" id="3.40.50.620">
    <property type="entry name" value="HUPs"/>
    <property type="match status" value="2"/>
</dbReference>
<proteinExistence type="inferred from homology"/>
<protein>
    <submittedName>
        <fullName evidence="3">Nucleotide-binding universal stress protein, UspA family</fullName>
    </submittedName>
</protein>
<dbReference type="Proteomes" id="UP000198432">
    <property type="component" value="Unassembled WGS sequence"/>
</dbReference>
<dbReference type="PANTHER" id="PTHR46268:SF6">
    <property type="entry name" value="UNIVERSAL STRESS PROTEIN UP12"/>
    <property type="match status" value="1"/>
</dbReference>
<dbReference type="InterPro" id="IPR006015">
    <property type="entry name" value="Universal_stress_UspA"/>
</dbReference>
<accession>A0A239E971</accession>
<dbReference type="InterPro" id="IPR006016">
    <property type="entry name" value="UspA"/>
</dbReference>
<feature type="domain" description="UspA" evidence="2">
    <location>
        <begin position="3"/>
        <end position="161"/>
    </location>
</feature>
<name>A0A239E971_9BACT</name>
<evidence type="ECO:0000313" key="4">
    <source>
        <dbReference type="Proteomes" id="UP000198432"/>
    </source>
</evidence>
<dbReference type="RefSeq" id="WP_089318717.1">
    <property type="nucleotide sequence ID" value="NZ_FZOQ01000006.1"/>
</dbReference>
<dbReference type="PANTHER" id="PTHR46268">
    <property type="entry name" value="STRESS RESPONSE PROTEIN NHAX"/>
    <property type="match status" value="1"/>
</dbReference>
<dbReference type="CDD" id="cd00293">
    <property type="entry name" value="USP-like"/>
    <property type="match status" value="2"/>
</dbReference>
<feature type="domain" description="UspA" evidence="2">
    <location>
        <begin position="170"/>
        <end position="293"/>
    </location>
</feature>
<dbReference type="EMBL" id="FZOQ01000006">
    <property type="protein sequence ID" value="SNS41029.1"/>
    <property type="molecule type" value="Genomic_DNA"/>
</dbReference>
<comment type="similarity">
    <text evidence="1">Belongs to the universal stress protein A family.</text>
</comment>
<sequence length="298" mass="33474">MFRVLVPVDFSDSSTLAGQYALHIAAATRGARLLLLHCYQDYMLDAENANGSSELGAGFSLASEAITDEVLNRNQRDEQGLLDELFEELQHKARRIAPQVEVERAFIYGLPEDVIPEEITRFRPDLMVMGTRGSSNLARSFFGTITTKMVQEVSVPVLTIPQQHKGTALERVLYATDFNQTDLQALDALQHLLHPFAPRIICVHVTSESEKQDRQELDKLQQKLEARVQTDNVRFMLLQGDDVAEALQQFVAEQQVDLVAVNNQKRSMLDSVLHPSLTKKLVLETQVPLLVFHSNPKA</sequence>